<dbReference type="EMBL" id="VJMH01005880">
    <property type="protein sequence ID" value="KAF0692469.1"/>
    <property type="molecule type" value="Genomic_DNA"/>
</dbReference>
<dbReference type="AlphaFoldDB" id="A0A485L8P8"/>
<keyword evidence="3" id="KW-1185">Reference proteome</keyword>
<proteinExistence type="predicted"/>
<protein>
    <submittedName>
        <fullName evidence="2">Aste57867_16460 protein</fullName>
    </submittedName>
</protein>
<sequence>MQRSRDRARLYERVRKQEYRAEKRRERKLLEAQIYYLEDQIKHNIPGPARAVKMHDDATRSTTSWRELARTNLRERTAADDERRALQRLVQRRATLAQLLEAWVAQAVAPRRLGDGAAWRESTLMADPTARQYGFEWLTDRVFHCAMRVQATDAAAMGTNIDDQCHLHVHTDDDFEILGVESHCQYTLWADGADIAEALWTDSHVLTAIPGLTLTKTVVQDQSLVYVRLHNVRNGLSCCKIVRRYDLPQTTIFTYVYVRDDESFPLAATERRPHGYGWTIVHDIAPGIALARTSGLQYAPLTAQGTVVSIAETASMFGTEAHATSRETTLARIENNAQTQLATAMRLQNAAMVTQIQSQAHARRSHQVDADVVDSMAS</sequence>
<evidence type="ECO:0000313" key="1">
    <source>
        <dbReference type="EMBL" id="KAF0692469.1"/>
    </source>
</evidence>
<accession>A0A485L8P8</accession>
<organism evidence="2 3">
    <name type="scientific">Aphanomyces stellatus</name>
    <dbReference type="NCBI Taxonomy" id="120398"/>
    <lineage>
        <taxon>Eukaryota</taxon>
        <taxon>Sar</taxon>
        <taxon>Stramenopiles</taxon>
        <taxon>Oomycota</taxon>
        <taxon>Saprolegniomycetes</taxon>
        <taxon>Saprolegniales</taxon>
        <taxon>Verrucalvaceae</taxon>
        <taxon>Aphanomyces</taxon>
    </lineage>
</organism>
<reference evidence="2 3" key="1">
    <citation type="submission" date="2019-03" db="EMBL/GenBank/DDBJ databases">
        <authorList>
            <person name="Gaulin E."/>
            <person name="Dumas B."/>
        </authorList>
    </citation>
    <scope>NUCLEOTIDE SEQUENCE [LARGE SCALE GENOMIC DNA]</scope>
    <source>
        <strain evidence="2">CBS 568.67</strain>
    </source>
</reference>
<name>A0A485L8P8_9STRA</name>
<evidence type="ECO:0000313" key="2">
    <source>
        <dbReference type="EMBL" id="VFT93234.1"/>
    </source>
</evidence>
<evidence type="ECO:0000313" key="3">
    <source>
        <dbReference type="Proteomes" id="UP000332933"/>
    </source>
</evidence>
<reference evidence="1" key="2">
    <citation type="submission" date="2019-06" db="EMBL/GenBank/DDBJ databases">
        <title>Genomics analysis of Aphanomyces spp. identifies a new class of oomycete effector associated with host adaptation.</title>
        <authorList>
            <person name="Gaulin E."/>
        </authorList>
    </citation>
    <scope>NUCLEOTIDE SEQUENCE</scope>
    <source>
        <strain evidence="1">CBS 578.67</strain>
    </source>
</reference>
<gene>
    <name evidence="2" type="primary">Aste57867_16460</name>
    <name evidence="1" type="ORF">As57867_016403</name>
    <name evidence="2" type="ORF">ASTE57867_16460</name>
</gene>
<dbReference type="EMBL" id="CAADRA010005901">
    <property type="protein sequence ID" value="VFT93234.1"/>
    <property type="molecule type" value="Genomic_DNA"/>
</dbReference>
<dbReference type="Proteomes" id="UP000332933">
    <property type="component" value="Unassembled WGS sequence"/>
</dbReference>